<dbReference type="CDD" id="cd17273">
    <property type="entry name" value="RMtype1_S_EcoJA69PI-TRD1-CR1_like"/>
    <property type="match status" value="1"/>
</dbReference>
<dbReference type="InterPro" id="IPR000055">
    <property type="entry name" value="Restrct_endonuc_typeI_TRD"/>
</dbReference>
<evidence type="ECO:0000313" key="5">
    <source>
        <dbReference type="EMBL" id="MFD2675378.1"/>
    </source>
</evidence>
<dbReference type="Gene3D" id="3.90.220.20">
    <property type="entry name" value="DNA methylase specificity domains"/>
    <property type="match status" value="2"/>
</dbReference>
<dbReference type="PANTHER" id="PTHR30408:SF12">
    <property type="entry name" value="TYPE I RESTRICTION ENZYME MJAVIII SPECIFICITY SUBUNIT"/>
    <property type="match status" value="1"/>
</dbReference>
<comment type="similarity">
    <text evidence="1">Belongs to the type-I restriction system S methylase family.</text>
</comment>
<proteinExistence type="inferred from homology"/>
<dbReference type="SUPFAM" id="SSF116734">
    <property type="entry name" value="DNA methylase specificity domain"/>
    <property type="match status" value="2"/>
</dbReference>
<dbReference type="EC" id="3.1.21.-" evidence="5"/>
<dbReference type="GO" id="GO:0016787">
    <property type="term" value="F:hydrolase activity"/>
    <property type="evidence" value="ECO:0007669"/>
    <property type="project" value="UniProtKB-KW"/>
</dbReference>
<dbReference type="InterPro" id="IPR052021">
    <property type="entry name" value="Type-I_RS_S_subunit"/>
</dbReference>
<sequence length="397" mass="43341">MTRDNGTPALRLAGFDGEWEMKEFGSVVTRSNAASAEPALPRLEYEDIVSGLGVLNKDLSRKQSTKPGPLFVPGDVLYGKLRPYLKTGFFLSFRGIAVGDFWVLQSLTADPKFLYQLIQTPLFAAVASISSGSKMPRADWKLVSQALMAFPPTLEEQRTIGELFSDLDTLIEQRRAKHANLQQIKTALLQRMFPRDGADEPELRLDGFDGEWSVVEIHHIADVVGGGTPSTSVTSFWDGDIDWYSPNEIGGTAIAKSSNKRITAEGLANSSAKLLPANRTILFTSRASIGHAAILDHPATTNQGFQSLVLKDGVDTQFVYALVPKITEVAEQLATGSTFLEVSNKTVREIEVHIPGAEEQRAIGEVFANLDALIAAEASYITQLTQAKTALLQRMFV</sequence>
<organism evidence="5 6">
    <name type="scientific">Gulosibacter bifidus</name>
    <dbReference type="NCBI Taxonomy" id="272239"/>
    <lineage>
        <taxon>Bacteria</taxon>
        <taxon>Bacillati</taxon>
        <taxon>Actinomycetota</taxon>
        <taxon>Actinomycetes</taxon>
        <taxon>Micrococcales</taxon>
        <taxon>Microbacteriaceae</taxon>
        <taxon>Gulosibacter</taxon>
    </lineage>
</organism>
<evidence type="ECO:0000256" key="3">
    <source>
        <dbReference type="ARBA" id="ARBA00023125"/>
    </source>
</evidence>
<keyword evidence="6" id="KW-1185">Reference proteome</keyword>
<dbReference type="PANTHER" id="PTHR30408">
    <property type="entry name" value="TYPE-1 RESTRICTION ENZYME ECOKI SPECIFICITY PROTEIN"/>
    <property type="match status" value="1"/>
</dbReference>
<reference evidence="6" key="1">
    <citation type="journal article" date="2019" name="Int. J. Syst. Evol. Microbiol.">
        <title>The Global Catalogue of Microorganisms (GCM) 10K type strain sequencing project: providing services to taxonomists for standard genome sequencing and annotation.</title>
        <authorList>
            <consortium name="The Broad Institute Genomics Platform"/>
            <consortium name="The Broad Institute Genome Sequencing Center for Infectious Disease"/>
            <person name="Wu L."/>
            <person name="Ma J."/>
        </authorList>
    </citation>
    <scope>NUCLEOTIDE SEQUENCE [LARGE SCALE GENOMIC DNA]</scope>
    <source>
        <strain evidence="6">TISTR 1511</strain>
    </source>
</reference>
<dbReference type="InterPro" id="IPR044946">
    <property type="entry name" value="Restrct_endonuc_typeI_TRD_sf"/>
</dbReference>
<accession>A0ABW5RJW1</accession>
<keyword evidence="2" id="KW-0680">Restriction system</keyword>
<evidence type="ECO:0000259" key="4">
    <source>
        <dbReference type="Pfam" id="PF01420"/>
    </source>
</evidence>
<feature type="domain" description="Type I restriction modification DNA specificity" evidence="4">
    <location>
        <begin position="211"/>
        <end position="385"/>
    </location>
</feature>
<dbReference type="Pfam" id="PF01420">
    <property type="entry name" value="Methylase_S"/>
    <property type="match status" value="1"/>
</dbReference>
<evidence type="ECO:0000256" key="1">
    <source>
        <dbReference type="ARBA" id="ARBA00010923"/>
    </source>
</evidence>
<name>A0ABW5RJW1_9MICO</name>
<keyword evidence="5" id="KW-0255">Endonuclease</keyword>
<keyword evidence="3" id="KW-0238">DNA-binding</keyword>
<evidence type="ECO:0000256" key="2">
    <source>
        <dbReference type="ARBA" id="ARBA00022747"/>
    </source>
</evidence>
<evidence type="ECO:0000313" key="6">
    <source>
        <dbReference type="Proteomes" id="UP001597453"/>
    </source>
</evidence>
<comment type="caution">
    <text evidence="5">The sequence shown here is derived from an EMBL/GenBank/DDBJ whole genome shotgun (WGS) entry which is preliminary data.</text>
</comment>
<dbReference type="GO" id="GO:0004519">
    <property type="term" value="F:endonuclease activity"/>
    <property type="evidence" value="ECO:0007669"/>
    <property type="project" value="UniProtKB-KW"/>
</dbReference>
<keyword evidence="5" id="KW-0378">Hydrolase</keyword>
<dbReference type="Gene3D" id="1.10.287.1120">
    <property type="entry name" value="Bipartite methylase S protein"/>
    <property type="match status" value="1"/>
</dbReference>
<dbReference type="RefSeq" id="WP_159421484.1">
    <property type="nucleotide sequence ID" value="NZ_JBHUNF010000006.1"/>
</dbReference>
<protein>
    <submittedName>
        <fullName evidence="5">Restriction endonuclease subunit S</fullName>
        <ecNumber evidence="5">3.1.21.-</ecNumber>
    </submittedName>
</protein>
<dbReference type="Proteomes" id="UP001597453">
    <property type="component" value="Unassembled WGS sequence"/>
</dbReference>
<keyword evidence="5" id="KW-0540">Nuclease</keyword>
<gene>
    <name evidence="5" type="ORF">ACFSUQ_08750</name>
</gene>
<dbReference type="EMBL" id="JBHUNF010000006">
    <property type="protein sequence ID" value="MFD2675378.1"/>
    <property type="molecule type" value="Genomic_DNA"/>
</dbReference>